<organism evidence="4 5">
    <name type="scientific">Gemmatirosa kalamazoonensis</name>
    <dbReference type="NCBI Taxonomy" id="861299"/>
    <lineage>
        <taxon>Bacteria</taxon>
        <taxon>Pseudomonadati</taxon>
        <taxon>Gemmatimonadota</taxon>
        <taxon>Gemmatimonadia</taxon>
        <taxon>Gemmatimonadales</taxon>
        <taxon>Gemmatimonadaceae</taxon>
        <taxon>Gemmatirosa</taxon>
    </lineage>
</organism>
<evidence type="ECO:0000256" key="2">
    <source>
        <dbReference type="SAM" id="Phobius"/>
    </source>
</evidence>
<feature type="chain" id="PRO_5004793927" evidence="3">
    <location>
        <begin position="23"/>
        <end position="174"/>
    </location>
</feature>
<proteinExistence type="predicted"/>
<keyword evidence="2" id="KW-1133">Transmembrane helix</keyword>
<keyword evidence="3" id="KW-0732">Signal</keyword>
<keyword evidence="2" id="KW-0472">Membrane</keyword>
<dbReference type="STRING" id="861299.J421_1492"/>
<evidence type="ECO:0000313" key="4">
    <source>
        <dbReference type="EMBL" id="AHG89029.1"/>
    </source>
</evidence>
<protein>
    <submittedName>
        <fullName evidence="4">Uncharacterized protein</fullName>
    </submittedName>
</protein>
<dbReference type="KEGG" id="gba:J421_1492"/>
<keyword evidence="5" id="KW-1185">Reference proteome</keyword>
<dbReference type="EMBL" id="CP007128">
    <property type="protein sequence ID" value="AHG89029.1"/>
    <property type="molecule type" value="Genomic_DNA"/>
</dbReference>
<accession>W0RD24</accession>
<evidence type="ECO:0000256" key="3">
    <source>
        <dbReference type="SAM" id="SignalP"/>
    </source>
</evidence>
<dbReference type="InParanoid" id="W0RD24"/>
<feature type="transmembrane region" description="Helical" evidence="2">
    <location>
        <begin position="125"/>
        <end position="148"/>
    </location>
</feature>
<dbReference type="Proteomes" id="UP000019151">
    <property type="component" value="Chromosome"/>
</dbReference>
<dbReference type="RefSeq" id="WP_025410546.1">
    <property type="nucleotide sequence ID" value="NZ_CP007128.1"/>
</dbReference>
<dbReference type="AlphaFoldDB" id="W0RD24"/>
<evidence type="ECO:0000256" key="1">
    <source>
        <dbReference type="SAM" id="MobiDB-lite"/>
    </source>
</evidence>
<sequence>MPRTALAAGLAAAALVTTAQHAGAQHAERLRVGARPPGPAVDSQPPHRAPPPGAAVLRTGGAILGWAGGAYTGAYVGYGFRKHTGGDFEGFGEALLGAMAGGVVGAAAGAALPELGSRCETGRRFGRAIGGAALGGAAGLVGLGFGGWPALLTVPIGSVVGATAGAHGCRPAGS</sequence>
<feature type="transmembrane region" description="Helical" evidence="2">
    <location>
        <begin position="94"/>
        <end position="113"/>
    </location>
</feature>
<evidence type="ECO:0000313" key="5">
    <source>
        <dbReference type="Proteomes" id="UP000019151"/>
    </source>
</evidence>
<gene>
    <name evidence="4" type="ORF">J421_1492</name>
</gene>
<dbReference type="HOGENOM" id="CLU_1537896_0_0_0"/>
<reference evidence="4 5" key="1">
    <citation type="journal article" date="2014" name="Genome Announc.">
        <title>Genome Sequence and Methylome of Soil Bacterium Gemmatirosa kalamazoonensis KBS708T, a Member of the Rarely Cultivated Gemmatimonadetes Phylum.</title>
        <authorList>
            <person name="Debruyn J.M."/>
            <person name="Radosevich M."/>
            <person name="Wommack K.E."/>
            <person name="Polson S.W."/>
            <person name="Hauser L.J."/>
            <person name="Fawaz M.N."/>
            <person name="Korlach J."/>
            <person name="Tsai Y.C."/>
        </authorList>
    </citation>
    <scope>NUCLEOTIDE SEQUENCE [LARGE SCALE GENOMIC DNA]</scope>
    <source>
        <strain evidence="4 5">KBS708</strain>
    </source>
</reference>
<feature type="region of interest" description="Disordered" evidence="1">
    <location>
        <begin position="33"/>
        <end position="52"/>
    </location>
</feature>
<feature type="signal peptide" evidence="3">
    <location>
        <begin position="1"/>
        <end position="22"/>
    </location>
</feature>
<name>W0RD24_9BACT</name>
<keyword evidence="2" id="KW-0812">Transmembrane</keyword>